<accession>A0A7R9CZW5</accession>
<evidence type="ECO:0000256" key="7">
    <source>
        <dbReference type="SAM" id="Phobius"/>
    </source>
</evidence>
<feature type="transmembrane region" description="Helical" evidence="7">
    <location>
        <begin position="75"/>
        <end position="96"/>
    </location>
</feature>
<evidence type="ECO:0000256" key="2">
    <source>
        <dbReference type="ARBA" id="ARBA00006058"/>
    </source>
</evidence>
<evidence type="ECO:0000256" key="4">
    <source>
        <dbReference type="ARBA" id="ARBA00022989"/>
    </source>
</evidence>
<evidence type="ECO:0000256" key="5">
    <source>
        <dbReference type="ARBA" id="ARBA00023136"/>
    </source>
</evidence>
<reference evidence="8" key="1">
    <citation type="submission" date="2020-11" db="EMBL/GenBank/DDBJ databases">
        <authorList>
            <person name="Tran Van P."/>
        </authorList>
    </citation>
    <scope>NUCLEOTIDE SEQUENCE</scope>
</reference>
<name>A0A7R9CZW5_TIMCR</name>
<comment type="similarity">
    <text evidence="2">Belongs to the prominin family.</text>
</comment>
<keyword evidence="3 7" id="KW-0812">Transmembrane</keyword>
<sequence length="184" mass="19954">MSVVNLITQALQVEAGFIACLAVGVLMAITLPCYVMAHACCSFLGQRRHIDNTRASNWSGGDEDEGGASDCRRKALLFVLQLILILLGAGIVAMLVTNEQMSGALGRTPQALHIALSDATTFLRNSHRQLHFVITETMDRALGAAAQDLDGQCEVPYELLPLLTLSDILQIIFEPKVVMEFDVV</sequence>
<comment type="subcellular location">
    <subcellularLocation>
        <location evidence="1">Membrane</location>
        <topology evidence="1">Multi-pass membrane protein</topology>
    </subcellularLocation>
</comment>
<keyword evidence="6" id="KW-0325">Glycoprotein</keyword>
<dbReference type="GO" id="GO:0016020">
    <property type="term" value="C:membrane"/>
    <property type="evidence" value="ECO:0007669"/>
    <property type="project" value="UniProtKB-SubCell"/>
</dbReference>
<evidence type="ECO:0000256" key="1">
    <source>
        <dbReference type="ARBA" id="ARBA00004141"/>
    </source>
</evidence>
<evidence type="ECO:0000313" key="8">
    <source>
        <dbReference type="EMBL" id="CAD7404561.1"/>
    </source>
</evidence>
<keyword evidence="5 7" id="KW-0472">Membrane</keyword>
<evidence type="ECO:0000256" key="6">
    <source>
        <dbReference type="ARBA" id="ARBA00023180"/>
    </source>
</evidence>
<dbReference type="AlphaFoldDB" id="A0A7R9CZW5"/>
<feature type="transmembrane region" description="Helical" evidence="7">
    <location>
        <begin position="15"/>
        <end position="37"/>
    </location>
</feature>
<proteinExistence type="inferred from homology"/>
<dbReference type="PANTHER" id="PTHR22730">
    <property type="entry name" value="PROMININ PROM PROTEIN"/>
    <property type="match status" value="1"/>
</dbReference>
<dbReference type="InterPro" id="IPR008795">
    <property type="entry name" value="Prominin"/>
</dbReference>
<keyword evidence="4 7" id="KW-1133">Transmembrane helix</keyword>
<dbReference type="EMBL" id="OC319197">
    <property type="protein sequence ID" value="CAD7404561.1"/>
    <property type="molecule type" value="Genomic_DNA"/>
</dbReference>
<protein>
    <submittedName>
        <fullName evidence="8">Uncharacterized protein</fullName>
    </submittedName>
</protein>
<organism evidence="8">
    <name type="scientific">Timema cristinae</name>
    <name type="common">Walking stick</name>
    <dbReference type="NCBI Taxonomy" id="61476"/>
    <lineage>
        <taxon>Eukaryota</taxon>
        <taxon>Metazoa</taxon>
        <taxon>Ecdysozoa</taxon>
        <taxon>Arthropoda</taxon>
        <taxon>Hexapoda</taxon>
        <taxon>Insecta</taxon>
        <taxon>Pterygota</taxon>
        <taxon>Neoptera</taxon>
        <taxon>Polyneoptera</taxon>
        <taxon>Phasmatodea</taxon>
        <taxon>Timematodea</taxon>
        <taxon>Timematoidea</taxon>
        <taxon>Timematidae</taxon>
        <taxon>Timema</taxon>
    </lineage>
</organism>
<evidence type="ECO:0000256" key="3">
    <source>
        <dbReference type="ARBA" id="ARBA00022692"/>
    </source>
</evidence>
<dbReference type="PANTHER" id="PTHR22730:SF1">
    <property type="entry name" value="PROMININ-LIKE PROTEIN"/>
    <property type="match status" value="1"/>
</dbReference>
<dbReference type="Pfam" id="PF05478">
    <property type="entry name" value="Prominin"/>
    <property type="match status" value="1"/>
</dbReference>
<gene>
    <name evidence="8" type="ORF">TCEB3V08_LOCUS7560</name>
</gene>